<dbReference type="RefSeq" id="WP_380027149.1">
    <property type="nucleotide sequence ID" value="NZ_JBHSHC010000116.1"/>
</dbReference>
<keyword evidence="2" id="KW-1185">Reference proteome</keyword>
<sequence>MNTTHDLFLERYGKKYLDKIEHLRKRIIEYETGENQFVVIPLEAGLGKSLQSDRIIGEYWAADNAEHRRFLLVKRFVEDVESSVERINQHCGRTVAYGITSVNLNDYKDNLVQLLDFPVVVVTHERYVRLSRNPVARRYFTLDRHTLIIDEALNQSIVSFSEESFRRVQYILPVALHTSLLEACKNLFDEISIQKQSHYSNRLGKCRPKFDKKTFNKFKRDVEANLHNVSPKDRDEVVKFVDSLEMLYNGQCLYNFDTISSFDRSFERWGLQNNIILDANGSIDRQYRYDPFVKIDRQTPIIEHSSTTLYQVNFNASKNSINKTENYFPEICKRIVERKKDDDSTLVVTQKTHKDMVEKLLSEYGMEGIAVSYFGDIIGRNDWRDYTQVWIIANPLYRMETYPLRWSMVSQKPINRHNLSFVSDTGKLRFKNKDFEKIRFGCVVSEIYQAVKRINRDNTRNAEMFVVTADSDVMKELKKQLKGVRMGDVIDLNVQYRHKATKQRKQTQGEKIADFLMRLDPGEYDKAFIRNAVAIDKKNFSRSLNDIKVQELVRFGRIQIGTRKIKVLGDR</sequence>
<proteinExistence type="predicted"/>
<reference evidence="2" key="1">
    <citation type="journal article" date="2019" name="Int. J. Syst. Evol. Microbiol.">
        <title>The Global Catalogue of Microorganisms (GCM) 10K type strain sequencing project: providing services to taxonomists for standard genome sequencing and annotation.</title>
        <authorList>
            <consortium name="The Broad Institute Genomics Platform"/>
            <consortium name="The Broad Institute Genome Sequencing Center for Infectious Disease"/>
            <person name="Wu L."/>
            <person name="Ma J."/>
        </authorList>
    </citation>
    <scope>NUCLEOTIDE SEQUENCE [LARGE SCALE GENOMIC DNA]</scope>
    <source>
        <strain evidence="2">WYCCWR 12678</strain>
    </source>
</reference>
<evidence type="ECO:0008006" key="3">
    <source>
        <dbReference type="Google" id="ProtNLM"/>
    </source>
</evidence>
<protein>
    <recommendedName>
        <fullName evidence="3">Helicase ATP-binding domain-containing protein</fullName>
    </recommendedName>
</protein>
<evidence type="ECO:0000313" key="1">
    <source>
        <dbReference type="EMBL" id="MFC4769058.1"/>
    </source>
</evidence>
<dbReference type="EMBL" id="JBHSHC010000116">
    <property type="protein sequence ID" value="MFC4769058.1"/>
    <property type="molecule type" value="Genomic_DNA"/>
</dbReference>
<dbReference type="SUPFAM" id="SSF52540">
    <property type="entry name" value="P-loop containing nucleoside triphosphate hydrolases"/>
    <property type="match status" value="1"/>
</dbReference>
<comment type="caution">
    <text evidence="1">The sequence shown here is derived from an EMBL/GenBank/DDBJ whole genome shotgun (WGS) entry which is preliminary data.</text>
</comment>
<gene>
    <name evidence="1" type="ORF">ACFO8Q_17125</name>
</gene>
<dbReference type="Proteomes" id="UP001596002">
    <property type="component" value="Unassembled WGS sequence"/>
</dbReference>
<evidence type="ECO:0000313" key="2">
    <source>
        <dbReference type="Proteomes" id="UP001596002"/>
    </source>
</evidence>
<dbReference type="InterPro" id="IPR027417">
    <property type="entry name" value="P-loop_NTPase"/>
</dbReference>
<name>A0ABV9Q5J4_9BACL</name>
<accession>A0ABV9Q5J4</accession>
<organism evidence="1 2">
    <name type="scientific">Effusibacillus consociatus</name>
    <dbReference type="NCBI Taxonomy" id="1117041"/>
    <lineage>
        <taxon>Bacteria</taxon>
        <taxon>Bacillati</taxon>
        <taxon>Bacillota</taxon>
        <taxon>Bacilli</taxon>
        <taxon>Bacillales</taxon>
        <taxon>Alicyclobacillaceae</taxon>
        <taxon>Effusibacillus</taxon>
    </lineage>
</organism>